<dbReference type="Pfam" id="PF20151">
    <property type="entry name" value="DUF6533"/>
    <property type="match status" value="1"/>
</dbReference>
<accession>A0A0C9WCV7</accession>
<proteinExistence type="predicted"/>
<keyword evidence="4" id="KW-1185">Reference proteome</keyword>
<reference evidence="3 4" key="1">
    <citation type="submission" date="2014-04" db="EMBL/GenBank/DDBJ databases">
        <title>Evolutionary Origins and Diversification of the Mycorrhizal Mutualists.</title>
        <authorList>
            <consortium name="DOE Joint Genome Institute"/>
            <consortium name="Mycorrhizal Genomics Consortium"/>
            <person name="Kohler A."/>
            <person name="Kuo A."/>
            <person name="Nagy L.G."/>
            <person name="Floudas D."/>
            <person name="Copeland A."/>
            <person name="Barry K.W."/>
            <person name="Cichocki N."/>
            <person name="Veneault-Fourrey C."/>
            <person name="LaButti K."/>
            <person name="Lindquist E.A."/>
            <person name="Lipzen A."/>
            <person name="Lundell T."/>
            <person name="Morin E."/>
            <person name="Murat C."/>
            <person name="Riley R."/>
            <person name="Ohm R."/>
            <person name="Sun H."/>
            <person name="Tunlid A."/>
            <person name="Henrissat B."/>
            <person name="Grigoriev I.V."/>
            <person name="Hibbett D.S."/>
            <person name="Martin F."/>
        </authorList>
    </citation>
    <scope>NUCLEOTIDE SEQUENCE [LARGE SCALE GENOMIC DNA]</scope>
    <source>
        <strain evidence="3 4">MD-312</strain>
    </source>
</reference>
<dbReference type="Proteomes" id="UP000053820">
    <property type="component" value="Unassembled WGS sequence"/>
</dbReference>
<dbReference type="OrthoDB" id="2661111at2759"/>
<dbReference type="EMBL" id="KN839855">
    <property type="protein sequence ID" value="KIJ62486.1"/>
    <property type="molecule type" value="Genomic_DNA"/>
</dbReference>
<feature type="domain" description="DUF6533" evidence="2">
    <location>
        <begin position="17"/>
        <end position="61"/>
    </location>
</feature>
<sequence>MSSSTLSELAGVQLDNYTSVMVATAIVYDYIITFPQEIDVIWNRPWSSMSAMFLVVRYLGLPVGVIFALFIMILRVYAMYDLSKVVLGILLTLYIPFVIVLFVVTGIYNNPDTRLSVADTDIVDVKICTASYLAAPQTAVHALVIPRIILSFFLCAFAIVRFIDHSLETHSALGQWQSNRYIVLLVRESVLYFIVSVIPLQFSLTSDF</sequence>
<keyword evidence="1" id="KW-0812">Transmembrane</keyword>
<organism evidence="3 4">
    <name type="scientific">Hydnomerulius pinastri MD-312</name>
    <dbReference type="NCBI Taxonomy" id="994086"/>
    <lineage>
        <taxon>Eukaryota</taxon>
        <taxon>Fungi</taxon>
        <taxon>Dikarya</taxon>
        <taxon>Basidiomycota</taxon>
        <taxon>Agaricomycotina</taxon>
        <taxon>Agaricomycetes</taxon>
        <taxon>Agaricomycetidae</taxon>
        <taxon>Boletales</taxon>
        <taxon>Boletales incertae sedis</taxon>
        <taxon>Leucogyrophana</taxon>
    </lineage>
</organism>
<evidence type="ECO:0000259" key="2">
    <source>
        <dbReference type="Pfam" id="PF20151"/>
    </source>
</evidence>
<gene>
    <name evidence="3" type="ORF">HYDPIDRAFT_30444</name>
</gene>
<evidence type="ECO:0000313" key="4">
    <source>
        <dbReference type="Proteomes" id="UP000053820"/>
    </source>
</evidence>
<feature type="transmembrane region" description="Helical" evidence="1">
    <location>
        <begin position="55"/>
        <end position="78"/>
    </location>
</feature>
<dbReference type="InterPro" id="IPR045340">
    <property type="entry name" value="DUF6533"/>
</dbReference>
<name>A0A0C9WCV7_9AGAM</name>
<keyword evidence="1" id="KW-1133">Transmembrane helix</keyword>
<evidence type="ECO:0000256" key="1">
    <source>
        <dbReference type="SAM" id="Phobius"/>
    </source>
</evidence>
<feature type="transmembrane region" description="Helical" evidence="1">
    <location>
        <begin position="139"/>
        <end position="160"/>
    </location>
</feature>
<feature type="transmembrane region" description="Helical" evidence="1">
    <location>
        <begin position="85"/>
        <end position="108"/>
    </location>
</feature>
<dbReference type="HOGENOM" id="CLU_035509_15_1_1"/>
<evidence type="ECO:0000313" key="3">
    <source>
        <dbReference type="EMBL" id="KIJ62486.1"/>
    </source>
</evidence>
<protein>
    <recommendedName>
        <fullName evidence="2">DUF6533 domain-containing protein</fullName>
    </recommendedName>
</protein>
<feature type="transmembrane region" description="Helical" evidence="1">
    <location>
        <begin position="181"/>
        <end position="202"/>
    </location>
</feature>
<keyword evidence="1" id="KW-0472">Membrane</keyword>
<dbReference type="AlphaFoldDB" id="A0A0C9WCV7"/>